<dbReference type="Pfam" id="PF13561">
    <property type="entry name" value="adh_short_C2"/>
    <property type="match status" value="1"/>
</dbReference>
<dbReference type="FunFam" id="3.40.50.720:FF:000084">
    <property type="entry name" value="Short-chain dehydrogenase reductase"/>
    <property type="match status" value="1"/>
</dbReference>
<dbReference type="Proteomes" id="UP000887578">
    <property type="component" value="Unplaced"/>
</dbReference>
<evidence type="ECO:0000313" key="2">
    <source>
        <dbReference type="WBParaSite" id="PDA_v2.g20186.t1"/>
    </source>
</evidence>
<proteinExistence type="predicted"/>
<dbReference type="SUPFAM" id="SSF51735">
    <property type="entry name" value="NAD(P)-binding Rossmann-fold domains"/>
    <property type="match status" value="1"/>
</dbReference>
<accession>A0A914PNT0</accession>
<dbReference type="PANTHER" id="PTHR44115">
    <property type="entry name" value="PROTEIN CBG09704"/>
    <property type="match status" value="1"/>
</dbReference>
<evidence type="ECO:0000313" key="1">
    <source>
        <dbReference type="Proteomes" id="UP000887578"/>
    </source>
</evidence>
<protein>
    <submittedName>
        <fullName evidence="2">Uncharacterized protein</fullName>
    </submittedName>
</protein>
<dbReference type="InterPro" id="IPR036291">
    <property type="entry name" value="NAD(P)-bd_dom_sf"/>
</dbReference>
<dbReference type="PRINTS" id="PR00080">
    <property type="entry name" value="SDRFAMILY"/>
</dbReference>
<dbReference type="AlphaFoldDB" id="A0A914PNT0"/>
<name>A0A914PNT0_9BILA</name>
<sequence length="262" mass="28285">MSLDFSDKVVIISGSSSGIGQAAAVLFSRLGASVTIHGRSEERLKNTLNLILGNGVPQNRVLIVKGSITDSDVQKALIEKSVQKFGKIDVLVNNAGSICETGQRTMEEFDACINLTLKVPIAITELAIPYLEKTKGCIVNVSSISSMQTFPNLPFDGIAKAGLDHFTRNYAAILAPKGIRINNVNPGMTDTPALSQMCETPEETKQMTDFYISQIPLGRPAKPEEMAQFLAFVTSDKASYMTGQNVVVDGGAMIHLTRIKFD</sequence>
<dbReference type="PANTHER" id="PTHR44115:SF4">
    <property type="entry name" value="OXIDOREDUCTASE"/>
    <property type="match status" value="1"/>
</dbReference>
<dbReference type="WBParaSite" id="PDA_v2.g20186.t1">
    <property type="protein sequence ID" value="PDA_v2.g20186.t1"/>
    <property type="gene ID" value="PDA_v2.g20186"/>
</dbReference>
<keyword evidence="1" id="KW-1185">Reference proteome</keyword>
<dbReference type="PRINTS" id="PR00081">
    <property type="entry name" value="GDHRDH"/>
</dbReference>
<organism evidence="1 2">
    <name type="scientific">Panagrolaimus davidi</name>
    <dbReference type="NCBI Taxonomy" id="227884"/>
    <lineage>
        <taxon>Eukaryota</taxon>
        <taxon>Metazoa</taxon>
        <taxon>Ecdysozoa</taxon>
        <taxon>Nematoda</taxon>
        <taxon>Chromadorea</taxon>
        <taxon>Rhabditida</taxon>
        <taxon>Tylenchina</taxon>
        <taxon>Panagrolaimomorpha</taxon>
        <taxon>Panagrolaimoidea</taxon>
        <taxon>Panagrolaimidae</taxon>
        <taxon>Panagrolaimus</taxon>
    </lineage>
</organism>
<dbReference type="Gene3D" id="3.40.50.720">
    <property type="entry name" value="NAD(P)-binding Rossmann-like Domain"/>
    <property type="match status" value="1"/>
</dbReference>
<reference evidence="2" key="1">
    <citation type="submission" date="2022-11" db="UniProtKB">
        <authorList>
            <consortium name="WormBaseParasite"/>
        </authorList>
    </citation>
    <scope>IDENTIFICATION</scope>
</reference>
<dbReference type="InterPro" id="IPR002347">
    <property type="entry name" value="SDR_fam"/>
</dbReference>